<keyword evidence="6" id="KW-0418">Kinase</keyword>
<dbReference type="Gene3D" id="3.40.50.2300">
    <property type="match status" value="1"/>
</dbReference>
<evidence type="ECO:0000256" key="9">
    <source>
        <dbReference type="PROSITE-ProRule" id="PRU00169"/>
    </source>
</evidence>
<dbReference type="InterPro" id="IPR000014">
    <property type="entry name" value="PAS"/>
</dbReference>
<dbReference type="Gene3D" id="3.30.450.20">
    <property type="entry name" value="PAS domain"/>
    <property type="match status" value="3"/>
</dbReference>
<dbReference type="PROSITE" id="PS50113">
    <property type="entry name" value="PAC"/>
    <property type="match status" value="2"/>
</dbReference>
<dbReference type="FunFam" id="3.30.450.20:FF:000099">
    <property type="entry name" value="Sensory box sensor histidine kinase"/>
    <property type="match status" value="1"/>
</dbReference>
<evidence type="ECO:0000256" key="10">
    <source>
        <dbReference type="SAM" id="MobiDB-lite"/>
    </source>
</evidence>
<dbReference type="InterPro" id="IPR001610">
    <property type="entry name" value="PAC"/>
</dbReference>
<dbReference type="SUPFAM" id="SSF52172">
    <property type="entry name" value="CheY-like"/>
    <property type="match status" value="1"/>
</dbReference>
<dbReference type="FunFam" id="1.10.287.130:FF:000045">
    <property type="entry name" value="Two-component system sensor histidine kinase/response regulator"/>
    <property type="match status" value="1"/>
</dbReference>
<evidence type="ECO:0000259" key="14">
    <source>
        <dbReference type="PROSITE" id="PS50113"/>
    </source>
</evidence>
<dbReference type="InterPro" id="IPR001789">
    <property type="entry name" value="Sig_transdc_resp-reg_receiver"/>
</dbReference>
<dbReference type="InterPro" id="IPR036890">
    <property type="entry name" value="HATPase_C_sf"/>
</dbReference>
<dbReference type="GO" id="GO:0005524">
    <property type="term" value="F:ATP binding"/>
    <property type="evidence" value="ECO:0007669"/>
    <property type="project" value="UniProtKB-KW"/>
</dbReference>
<dbReference type="SUPFAM" id="SSF55785">
    <property type="entry name" value="PYP-like sensor domain (PAS domain)"/>
    <property type="match status" value="3"/>
</dbReference>
<feature type="domain" description="Histidine kinase" evidence="11">
    <location>
        <begin position="1049"/>
        <end position="1264"/>
    </location>
</feature>
<dbReference type="InterPro" id="IPR004358">
    <property type="entry name" value="Sig_transdc_His_kin-like_C"/>
</dbReference>
<keyword evidence="8" id="KW-0902">Two-component regulatory system</keyword>
<feature type="domain" description="Response regulatory" evidence="12">
    <location>
        <begin position="649"/>
        <end position="764"/>
    </location>
</feature>
<evidence type="ECO:0000259" key="11">
    <source>
        <dbReference type="PROSITE" id="PS50109"/>
    </source>
</evidence>
<dbReference type="PROSITE" id="PS50110">
    <property type="entry name" value="RESPONSE_REGULATORY"/>
    <property type="match status" value="1"/>
</dbReference>
<keyword evidence="5" id="KW-0547">Nucleotide-binding</keyword>
<dbReference type="CDD" id="cd17574">
    <property type="entry name" value="REC_OmpR"/>
    <property type="match status" value="1"/>
</dbReference>
<feature type="region of interest" description="Disordered" evidence="10">
    <location>
        <begin position="1"/>
        <end position="22"/>
    </location>
</feature>
<dbReference type="Pfam" id="PF00512">
    <property type="entry name" value="HisKA"/>
    <property type="match status" value="2"/>
</dbReference>
<dbReference type="Proteomes" id="UP000268313">
    <property type="component" value="Unassembled WGS sequence"/>
</dbReference>
<evidence type="ECO:0000259" key="12">
    <source>
        <dbReference type="PROSITE" id="PS50110"/>
    </source>
</evidence>
<dbReference type="PRINTS" id="PR00344">
    <property type="entry name" value="BCTRLSENSOR"/>
</dbReference>
<dbReference type="InterPro" id="IPR005467">
    <property type="entry name" value="His_kinase_dom"/>
</dbReference>
<name>A0A3A8K1H9_9BACT</name>
<dbReference type="OrthoDB" id="5523050at2"/>
<dbReference type="EC" id="2.7.13.3" evidence="2"/>
<dbReference type="Pfam" id="PF00072">
    <property type="entry name" value="Response_reg"/>
    <property type="match status" value="1"/>
</dbReference>
<sequence>MSQGSRTPGAGGSEAPTLEPDDADRAAQEVLAGGGEMGALMRSMDWSQTPLGPVSSWPQSLRTIASTVIHSGFPMMVFWGPRLVKLYNDAYRPMLGGKHPFAMGRPGREVWAEIWDDIGPWIEQVRTEGRAILAENQRLFLERNGFLEETYFTFSYSPVRDESGAVNGVLDTAVETTSQVLDARRLRTLHEVASRAGGSLRVQDACIQAMEALATNPEDLPFALLYRIDADGAQARLEARMGLEGNGAFCPGEVGLDPGAAAPWPLAQVIRSGQAERVHGLEARFGPLPLRGGVPQPGSALVLPVARSGESNPTGLLVLGLSPRLPADASYLSFLELVAGGLGAARSGARAYEDARRQAESLAELDRAKTAFFSNVSHEFRTPLTLMLGPLADALTDPEHPLHSRQRERLMLVQRNSQRLLKLVNSLLDFSRLEAGRMRALFEPTDLGPLTAGLAGAFDSLVAKAGLRLQVDCPRLSTPVWVDRDLWEKVVLNLLSNAFKFTFQGTLTVRLREHADRVELSVSDTGMGIPAHELPRVFERFHRVEGVRGRSHEGSGIGLALVRELVELHGGRICAKSTVDQGSTFTVSLPKGTAHLPQEQLRKPAQEPLRAPNPEVFVQEAAQWLSDSADDTPVPVPVPEAPPGVVRGHVLLADDNADMRDYVRRSLEGRFTVTAVADGRSALALARQRPPDVVLSDVMMPGLDGFALLRALKEDPRTAHVPVILLSARAGEEAKVEGLTAGADDYLVKPFGVRELVARLEGTVNAARGRAQREELLEALQLSETRYRLATRATKDAVWDLDLRTQQLTWSEGIYTLFGYAAGEVPPGLDWWTDAVHPEDREQAVESLHAIADAPGGSDWRAEYRFRRRDGTYAQVEDRGWVVRDAAGTAVRMVGAMQDVTLRKAADAALRRSEEEFRTLAEALPEAVFVTTPDGAFTYVNAVLSEQTGLSAEVLLDRGYRRVIHPDDMAPSGELWAEALKRGERFQTEHRVLYRDGQYRWHLVRALSVKDAEGRVLKWVGTSMDVHELRQAQAQQQQRADFEQQLIGIVSHDLRNPVSAILLGAASLMRREELDDRSTKAVSRIQSAAERAHRMIRDLLDFTQARLGGGLRIQRRASDLHEIVDGVLEEIDATHPDREIRRRRSGSGLGDWDPDRLGQMAQNLVTNALKYSPRDTPVLVETHGGGEAVTLSIHNEGPPIPPGRLSQLFQPLQRASGEVDNSSRSIGLGLYIVKQLVEAHGGTVTVTSTADAGTTFTVRLPRHVPAAVAVWASP</sequence>
<dbReference type="Gene3D" id="3.30.565.10">
    <property type="entry name" value="Histidine kinase-like ATPase, C-terminal domain"/>
    <property type="match status" value="2"/>
</dbReference>
<feature type="domain" description="PAS" evidence="13">
    <location>
        <begin position="783"/>
        <end position="855"/>
    </location>
</feature>
<dbReference type="Pfam" id="PF08447">
    <property type="entry name" value="PAS_3"/>
    <property type="match status" value="1"/>
</dbReference>
<dbReference type="InterPro" id="IPR013656">
    <property type="entry name" value="PAS_4"/>
</dbReference>
<dbReference type="SUPFAM" id="SSF55781">
    <property type="entry name" value="GAF domain-like"/>
    <property type="match status" value="1"/>
</dbReference>
<evidence type="ECO:0000256" key="2">
    <source>
        <dbReference type="ARBA" id="ARBA00012438"/>
    </source>
</evidence>
<dbReference type="Pfam" id="PF08448">
    <property type="entry name" value="PAS_4"/>
    <property type="match status" value="1"/>
</dbReference>
<dbReference type="Gene3D" id="1.10.287.130">
    <property type="match status" value="2"/>
</dbReference>
<accession>A0A3A8K1H9</accession>
<keyword evidence="3 9" id="KW-0597">Phosphoprotein</keyword>
<dbReference type="EMBL" id="RAWE01000058">
    <property type="protein sequence ID" value="RKH02158.1"/>
    <property type="molecule type" value="Genomic_DNA"/>
</dbReference>
<dbReference type="Gene3D" id="3.30.450.40">
    <property type="match status" value="1"/>
</dbReference>
<dbReference type="SUPFAM" id="SSF55874">
    <property type="entry name" value="ATPase domain of HSP90 chaperone/DNA topoisomerase II/histidine kinase"/>
    <property type="match status" value="2"/>
</dbReference>
<dbReference type="GO" id="GO:0000155">
    <property type="term" value="F:phosphorelay sensor kinase activity"/>
    <property type="evidence" value="ECO:0007669"/>
    <property type="project" value="InterPro"/>
</dbReference>
<feature type="domain" description="Histidine kinase" evidence="11">
    <location>
        <begin position="375"/>
        <end position="593"/>
    </location>
</feature>
<dbReference type="AlphaFoldDB" id="A0A3A8K1H9"/>
<dbReference type="SUPFAM" id="SSF47384">
    <property type="entry name" value="Homodimeric domain of signal transducing histidine kinase"/>
    <property type="match status" value="2"/>
</dbReference>
<evidence type="ECO:0000256" key="1">
    <source>
        <dbReference type="ARBA" id="ARBA00000085"/>
    </source>
</evidence>
<evidence type="ECO:0000256" key="7">
    <source>
        <dbReference type="ARBA" id="ARBA00022840"/>
    </source>
</evidence>
<dbReference type="PANTHER" id="PTHR43547">
    <property type="entry name" value="TWO-COMPONENT HISTIDINE KINASE"/>
    <property type="match status" value="1"/>
</dbReference>
<evidence type="ECO:0000313" key="16">
    <source>
        <dbReference type="Proteomes" id="UP000268313"/>
    </source>
</evidence>
<keyword evidence="16" id="KW-1185">Reference proteome</keyword>
<dbReference type="InterPro" id="IPR011006">
    <property type="entry name" value="CheY-like_superfamily"/>
</dbReference>
<dbReference type="PANTHER" id="PTHR43547:SF2">
    <property type="entry name" value="HYBRID SIGNAL TRANSDUCTION HISTIDINE KINASE C"/>
    <property type="match status" value="1"/>
</dbReference>
<comment type="catalytic activity">
    <reaction evidence="1">
        <text>ATP + protein L-histidine = ADP + protein N-phospho-L-histidine.</text>
        <dbReference type="EC" id="2.7.13.3"/>
    </reaction>
</comment>
<feature type="domain" description="PAS" evidence="13">
    <location>
        <begin position="913"/>
        <end position="983"/>
    </location>
</feature>
<dbReference type="SMART" id="SM00091">
    <property type="entry name" value="PAS"/>
    <property type="match status" value="2"/>
</dbReference>
<evidence type="ECO:0000313" key="15">
    <source>
        <dbReference type="EMBL" id="RKH02158.1"/>
    </source>
</evidence>
<dbReference type="SMART" id="SM00448">
    <property type="entry name" value="REC"/>
    <property type="match status" value="1"/>
</dbReference>
<evidence type="ECO:0000256" key="4">
    <source>
        <dbReference type="ARBA" id="ARBA00022679"/>
    </source>
</evidence>
<feature type="domain" description="PAC" evidence="14">
    <location>
        <begin position="860"/>
        <end position="912"/>
    </location>
</feature>
<dbReference type="InterPro" id="IPR003594">
    <property type="entry name" value="HATPase_dom"/>
</dbReference>
<keyword evidence="7" id="KW-0067">ATP-binding</keyword>
<evidence type="ECO:0000256" key="3">
    <source>
        <dbReference type="ARBA" id="ARBA00022553"/>
    </source>
</evidence>
<dbReference type="FunFam" id="3.30.565.10:FF:000037">
    <property type="entry name" value="Hybrid sensor histidine kinase/response regulator"/>
    <property type="match status" value="1"/>
</dbReference>
<dbReference type="InterPro" id="IPR013655">
    <property type="entry name" value="PAS_fold_3"/>
</dbReference>
<protein>
    <recommendedName>
        <fullName evidence="2">histidine kinase</fullName>
        <ecNumber evidence="2">2.7.13.3</ecNumber>
    </recommendedName>
</protein>
<dbReference type="SMART" id="SM00388">
    <property type="entry name" value="HisKA"/>
    <property type="match status" value="2"/>
</dbReference>
<evidence type="ECO:0000256" key="5">
    <source>
        <dbReference type="ARBA" id="ARBA00022741"/>
    </source>
</evidence>
<feature type="modified residue" description="4-aspartylphosphate" evidence="9">
    <location>
        <position position="697"/>
    </location>
</feature>
<keyword evidence="4" id="KW-0808">Transferase</keyword>
<dbReference type="CDD" id="cd00075">
    <property type="entry name" value="HATPase"/>
    <property type="match status" value="1"/>
</dbReference>
<dbReference type="PROSITE" id="PS50109">
    <property type="entry name" value="HIS_KIN"/>
    <property type="match status" value="2"/>
</dbReference>
<dbReference type="RefSeq" id="WP_120603727.1">
    <property type="nucleotide sequence ID" value="NZ_RAWE01000058.1"/>
</dbReference>
<dbReference type="PROSITE" id="PS50112">
    <property type="entry name" value="PAS"/>
    <property type="match status" value="2"/>
</dbReference>
<dbReference type="Pfam" id="PF02518">
    <property type="entry name" value="HATPase_c"/>
    <property type="match status" value="2"/>
</dbReference>
<dbReference type="InterPro" id="IPR003661">
    <property type="entry name" value="HisK_dim/P_dom"/>
</dbReference>
<dbReference type="InterPro" id="IPR000700">
    <property type="entry name" value="PAS-assoc_C"/>
</dbReference>
<dbReference type="CDD" id="cd00130">
    <property type="entry name" value="PAS"/>
    <property type="match status" value="2"/>
</dbReference>
<dbReference type="SMART" id="SM00387">
    <property type="entry name" value="HATPase_c"/>
    <property type="match status" value="2"/>
</dbReference>
<dbReference type="SMART" id="SM00086">
    <property type="entry name" value="PAC"/>
    <property type="match status" value="3"/>
</dbReference>
<dbReference type="InterPro" id="IPR036097">
    <property type="entry name" value="HisK_dim/P_sf"/>
</dbReference>
<comment type="caution">
    <text evidence="15">The sequence shown here is derived from an EMBL/GenBank/DDBJ whole genome shotgun (WGS) entry which is preliminary data.</text>
</comment>
<evidence type="ECO:0000256" key="8">
    <source>
        <dbReference type="ARBA" id="ARBA00023012"/>
    </source>
</evidence>
<dbReference type="CDD" id="cd16922">
    <property type="entry name" value="HATPase_EvgS-ArcB-TorS-like"/>
    <property type="match status" value="1"/>
</dbReference>
<organism evidence="15 16">
    <name type="scientific">Corallococcus carmarthensis</name>
    <dbReference type="NCBI Taxonomy" id="2316728"/>
    <lineage>
        <taxon>Bacteria</taxon>
        <taxon>Pseudomonadati</taxon>
        <taxon>Myxococcota</taxon>
        <taxon>Myxococcia</taxon>
        <taxon>Myxococcales</taxon>
        <taxon>Cystobacterineae</taxon>
        <taxon>Myxococcaceae</taxon>
        <taxon>Corallococcus</taxon>
    </lineage>
</organism>
<proteinExistence type="predicted"/>
<dbReference type="InterPro" id="IPR035965">
    <property type="entry name" value="PAS-like_dom_sf"/>
</dbReference>
<dbReference type="InterPro" id="IPR029016">
    <property type="entry name" value="GAF-like_dom_sf"/>
</dbReference>
<feature type="domain" description="PAC" evidence="14">
    <location>
        <begin position="986"/>
        <end position="1038"/>
    </location>
</feature>
<reference evidence="16" key="1">
    <citation type="submission" date="2018-09" db="EMBL/GenBank/DDBJ databases">
        <authorList>
            <person name="Livingstone P.G."/>
            <person name="Whitworth D.E."/>
        </authorList>
    </citation>
    <scope>NUCLEOTIDE SEQUENCE [LARGE SCALE GENOMIC DNA]</scope>
    <source>
        <strain evidence="16">CA043D</strain>
    </source>
</reference>
<dbReference type="CDD" id="cd00082">
    <property type="entry name" value="HisKA"/>
    <property type="match status" value="2"/>
</dbReference>
<evidence type="ECO:0000259" key="13">
    <source>
        <dbReference type="PROSITE" id="PS50112"/>
    </source>
</evidence>
<gene>
    <name evidence="15" type="ORF">D7X32_17680</name>
</gene>
<evidence type="ECO:0000256" key="6">
    <source>
        <dbReference type="ARBA" id="ARBA00022777"/>
    </source>
</evidence>
<dbReference type="NCBIfam" id="TIGR00229">
    <property type="entry name" value="sensory_box"/>
    <property type="match status" value="2"/>
</dbReference>